<dbReference type="STRING" id="764299.STRIC_1547"/>
<evidence type="ECO:0000256" key="2">
    <source>
        <dbReference type="ARBA" id="ARBA00022692"/>
    </source>
</evidence>
<organism evidence="7 8">
    <name type="scientific">Streptococcus ictaluri 707-05</name>
    <dbReference type="NCBI Taxonomy" id="764299"/>
    <lineage>
        <taxon>Bacteria</taxon>
        <taxon>Bacillati</taxon>
        <taxon>Bacillota</taxon>
        <taxon>Bacilli</taxon>
        <taxon>Lactobacillales</taxon>
        <taxon>Streptococcaceae</taxon>
        <taxon>Streptococcus</taxon>
    </lineage>
</organism>
<dbReference type="Proteomes" id="UP000003330">
    <property type="component" value="Unassembled WGS sequence"/>
</dbReference>
<name>G5K423_9STRE</name>
<keyword evidence="3" id="KW-0133">Cell shape</keyword>
<accession>G5K423</accession>
<keyword evidence="2 6" id="KW-0812">Transmembrane</keyword>
<keyword evidence="5 6" id="KW-0472">Membrane</keyword>
<feature type="transmembrane region" description="Helical" evidence="6">
    <location>
        <begin position="66"/>
        <end position="84"/>
    </location>
</feature>
<dbReference type="EMBL" id="AEUX02000006">
    <property type="protein sequence ID" value="EHI69393.1"/>
    <property type="molecule type" value="Genomic_DNA"/>
</dbReference>
<keyword evidence="8" id="KW-1185">Reference proteome</keyword>
<evidence type="ECO:0000313" key="8">
    <source>
        <dbReference type="Proteomes" id="UP000003330"/>
    </source>
</evidence>
<evidence type="ECO:0000256" key="4">
    <source>
        <dbReference type="ARBA" id="ARBA00022989"/>
    </source>
</evidence>
<dbReference type="GO" id="GO:0051301">
    <property type="term" value="P:cell division"/>
    <property type="evidence" value="ECO:0007669"/>
    <property type="project" value="InterPro"/>
</dbReference>
<dbReference type="PROSITE" id="PS00428">
    <property type="entry name" value="FTSW_RODA_SPOVE"/>
    <property type="match status" value="1"/>
</dbReference>
<dbReference type="AlphaFoldDB" id="G5K423"/>
<dbReference type="GO" id="GO:0015648">
    <property type="term" value="F:lipid-linked peptidoglycan transporter activity"/>
    <property type="evidence" value="ECO:0007669"/>
    <property type="project" value="TreeGrafter"/>
</dbReference>
<comment type="caution">
    <text evidence="7">The sequence shown here is derived from an EMBL/GenBank/DDBJ whole genome shotgun (WGS) entry which is preliminary data.</text>
</comment>
<evidence type="ECO:0000313" key="7">
    <source>
        <dbReference type="EMBL" id="EHI69393.1"/>
    </source>
</evidence>
<feature type="transmembrane region" description="Helical" evidence="6">
    <location>
        <begin position="28"/>
        <end position="54"/>
    </location>
</feature>
<dbReference type="GO" id="GO:0032153">
    <property type="term" value="C:cell division site"/>
    <property type="evidence" value="ECO:0007669"/>
    <property type="project" value="TreeGrafter"/>
</dbReference>
<protein>
    <submittedName>
        <fullName evidence="7">Cell cycle protein, FtsW/RodA/SpoVE domain protein</fullName>
    </submittedName>
</protein>
<evidence type="ECO:0000256" key="6">
    <source>
        <dbReference type="SAM" id="Phobius"/>
    </source>
</evidence>
<feature type="transmembrane region" description="Helical" evidence="6">
    <location>
        <begin position="104"/>
        <end position="124"/>
    </location>
</feature>
<reference evidence="7 8" key="1">
    <citation type="journal article" date="2014" name="Int. J. Syst. Evol. Microbiol.">
        <title>Phylogenomics and the dynamic genome evolution of the genus Streptococcus.</title>
        <authorList>
            <consortium name="The Broad Institute Genome Sequencing Platform"/>
            <person name="Richards V.P."/>
            <person name="Palmer S.R."/>
            <person name="Pavinski Bitar P.D."/>
            <person name="Qin X."/>
            <person name="Weinstock G.M."/>
            <person name="Highlander S.K."/>
            <person name="Town C.D."/>
            <person name="Burne R.A."/>
            <person name="Stanhope M.J."/>
        </authorList>
    </citation>
    <scope>NUCLEOTIDE SEQUENCE [LARGE SCALE GENOMIC DNA]</scope>
    <source>
        <strain evidence="7 8">707-05</strain>
    </source>
</reference>
<sequence>MISIGSGGFFGKGFNMIDLPVPVRESDMIFTVIAENTGFIGSAIVLALYLLLIYRMIKVTFESNNLFYTYISTGFIMMILFHVFENIGAALGLLPLTGIPLPFISQGGSSLISNMIGVGLILSMHYQHYLSRKS</sequence>
<evidence type="ECO:0000256" key="5">
    <source>
        <dbReference type="ARBA" id="ARBA00023136"/>
    </source>
</evidence>
<evidence type="ECO:0000256" key="3">
    <source>
        <dbReference type="ARBA" id="ARBA00022960"/>
    </source>
</evidence>
<dbReference type="PANTHER" id="PTHR30474">
    <property type="entry name" value="CELL CYCLE PROTEIN"/>
    <property type="match status" value="1"/>
</dbReference>
<dbReference type="InterPro" id="IPR018365">
    <property type="entry name" value="Cell_cycle_FtsW-rel_CS"/>
</dbReference>
<dbReference type="InterPro" id="IPR001182">
    <property type="entry name" value="FtsW/RodA"/>
</dbReference>
<proteinExistence type="predicted"/>
<comment type="subcellular location">
    <subcellularLocation>
        <location evidence="1">Membrane</location>
        <topology evidence="1">Multi-pass membrane protein</topology>
    </subcellularLocation>
</comment>
<dbReference type="Pfam" id="PF01098">
    <property type="entry name" value="FTSW_RODA_SPOVE"/>
    <property type="match status" value="1"/>
</dbReference>
<dbReference type="GO" id="GO:0008360">
    <property type="term" value="P:regulation of cell shape"/>
    <property type="evidence" value="ECO:0007669"/>
    <property type="project" value="UniProtKB-KW"/>
</dbReference>
<gene>
    <name evidence="7" type="ORF">STRIC_1547</name>
</gene>
<keyword evidence="4 6" id="KW-1133">Transmembrane helix</keyword>
<dbReference type="PANTHER" id="PTHR30474:SF1">
    <property type="entry name" value="PEPTIDOGLYCAN GLYCOSYLTRANSFERASE MRDB"/>
    <property type="match status" value="1"/>
</dbReference>
<dbReference type="GO" id="GO:0005886">
    <property type="term" value="C:plasma membrane"/>
    <property type="evidence" value="ECO:0007669"/>
    <property type="project" value="TreeGrafter"/>
</dbReference>
<dbReference type="eggNOG" id="COG0772">
    <property type="taxonomic scope" value="Bacteria"/>
</dbReference>
<evidence type="ECO:0000256" key="1">
    <source>
        <dbReference type="ARBA" id="ARBA00004141"/>
    </source>
</evidence>